<dbReference type="Gene3D" id="2.120.10.30">
    <property type="entry name" value="TolB, C-terminal domain"/>
    <property type="match status" value="2"/>
</dbReference>
<evidence type="ECO:0000313" key="4">
    <source>
        <dbReference type="Proteomes" id="UP001595444"/>
    </source>
</evidence>
<reference evidence="4" key="1">
    <citation type="journal article" date="2019" name="Int. J. Syst. Evol. Microbiol.">
        <title>The Global Catalogue of Microorganisms (GCM) 10K type strain sequencing project: providing services to taxonomists for standard genome sequencing and annotation.</title>
        <authorList>
            <consortium name="The Broad Institute Genomics Platform"/>
            <consortium name="The Broad Institute Genome Sequencing Center for Infectious Disease"/>
            <person name="Wu L."/>
            <person name="Ma J."/>
        </authorList>
    </citation>
    <scope>NUCLEOTIDE SEQUENCE [LARGE SCALE GENOMIC DNA]</scope>
    <source>
        <strain evidence="4">KCTC 62164</strain>
    </source>
</reference>
<dbReference type="SUPFAM" id="SSF69304">
    <property type="entry name" value="Tricorn protease N-terminal domain"/>
    <property type="match status" value="1"/>
</dbReference>
<dbReference type="SUPFAM" id="SSF51556">
    <property type="entry name" value="Metallo-dependent hydrolases"/>
    <property type="match status" value="1"/>
</dbReference>
<gene>
    <name evidence="3" type="ORF">ACFOKA_08045</name>
</gene>
<dbReference type="Gene3D" id="3.20.20.140">
    <property type="entry name" value="Metal-dependent hydrolases"/>
    <property type="match status" value="1"/>
</dbReference>
<dbReference type="InterPro" id="IPR011042">
    <property type="entry name" value="6-blade_b-propeller_TolB-like"/>
</dbReference>
<keyword evidence="4" id="KW-1185">Reference proteome</keyword>
<protein>
    <submittedName>
        <fullName evidence="3">Amidohydrolase family protein</fullName>
    </submittedName>
</protein>
<dbReference type="SUPFAM" id="SSF51338">
    <property type="entry name" value="Composite domain of metallo-dependent hydrolases"/>
    <property type="match status" value="1"/>
</dbReference>
<dbReference type="Gene3D" id="2.30.40.10">
    <property type="entry name" value="Urease, subunit C, domain 1"/>
    <property type="match status" value="1"/>
</dbReference>
<dbReference type="EMBL" id="JBHRSL010000004">
    <property type="protein sequence ID" value="MFC3051852.1"/>
    <property type="molecule type" value="Genomic_DNA"/>
</dbReference>
<evidence type="ECO:0000313" key="3">
    <source>
        <dbReference type="EMBL" id="MFC3051852.1"/>
    </source>
</evidence>
<name>A0ABV7D598_9PROT</name>
<dbReference type="Pfam" id="PF01979">
    <property type="entry name" value="Amidohydro_1"/>
    <property type="match status" value="1"/>
</dbReference>
<dbReference type="PANTHER" id="PTHR36842">
    <property type="entry name" value="PROTEIN TOLB HOMOLOG"/>
    <property type="match status" value="1"/>
</dbReference>
<dbReference type="InterPro" id="IPR032466">
    <property type="entry name" value="Metal_Hydrolase"/>
</dbReference>
<dbReference type="InterPro" id="IPR011659">
    <property type="entry name" value="WD40"/>
</dbReference>
<dbReference type="SUPFAM" id="SSF82171">
    <property type="entry name" value="DPP6 N-terminal domain-like"/>
    <property type="match status" value="1"/>
</dbReference>
<dbReference type="InterPro" id="IPR011059">
    <property type="entry name" value="Metal-dep_hydrolase_composite"/>
</dbReference>
<feature type="domain" description="Amidohydrolase-related" evidence="2">
    <location>
        <begin position="932"/>
        <end position="999"/>
    </location>
</feature>
<dbReference type="PANTHER" id="PTHR36842:SF1">
    <property type="entry name" value="PROTEIN TOLB"/>
    <property type="match status" value="1"/>
</dbReference>
<evidence type="ECO:0000256" key="1">
    <source>
        <dbReference type="ARBA" id="ARBA00009820"/>
    </source>
</evidence>
<proteinExistence type="inferred from homology"/>
<accession>A0ABV7D598</accession>
<dbReference type="Proteomes" id="UP001595444">
    <property type="component" value="Unassembled WGS sequence"/>
</dbReference>
<comment type="caution">
    <text evidence="3">The sequence shown here is derived from an EMBL/GenBank/DDBJ whole genome shotgun (WGS) entry which is preliminary data.</text>
</comment>
<dbReference type="InterPro" id="IPR006680">
    <property type="entry name" value="Amidohydro-rel"/>
</dbReference>
<dbReference type="Pfam" id="PF26549">
    <property type="entry name" value="Tricorn_N"/>
    <property type="match status" value="1"/>
</dbReference>
<dbReference type="Pfam" id="PF07676">
    <property type="entry name" value="PD40"/>
    <property type="match status" value="1"/>
</dbReference>
<dbReference type="RefSeq" id="WP_194215315.1">
    <property type="nucleotide sequence ID" value="NZ_CP061205.1"/>
</dbReference>
<sequence>MDAIRGSSIPFEVSLDEATWVSLDVSPDGEQVVFDILGDLYIMPIKGGAAKRLTNGPAYDGQPRFSPDGKRIVFVSDRSGTSNIWLIAPDGEGLQKLTEEADASFFSPEWSADGQDILVSRHDDLLFTNSSALYAYSIEGGEGVALVDKARSPLGAAPSPDGKWVYYTESSNTAKATIERYNLLTGETYTVADAYGGSVRPAVSPDGRFLAFGRRFDNQERMVLRDISSGAEQVLDVELDWDQQDNAFRDGDQLPGYSFLPDGSAIIYASHGKIRRYNLKNKDTRIIPFKATFTQTLHKAVHFKRKIEDGPVTPKLLRWTHEAPDGKTLFFSAAGKNYQYTLDTGKVTPVGEAYGLGYSPTVSPDGKWLAYTAWTDAGLGHIYKTSLVTKETVRLTQSAGLYENLAWSADNAKLVFLKSSGGEQRGEGNLEETLQKSICWISSDGGVAQHVITVQPRGDRRQAIRPVFNADATRVFFAETPVKRQSTYFNSVRLDGSDKQQYLEFRFADDVIPSPDGKWVVFTEHFETYLVPMPLAHSKPVYVSPERKGALPVIKLSKAGGYFVNWAENGNMITWSWGPEYFRLSLQDALLLGENAKPEMASISFTEPRVMGIGQVLLQGARIVTMGGAGVIEKGDILVENNRIKALGDTGTLEVPATAKVIDVTGKTIIPGLIDVHYHYRTSYNTEVFPENDWGYVAQLAYGVTTVRNPSARSQAVFTQAEMIEMGRTLGPRSYSTGEVMYYVRMPFSNPVKSLDDARIQVKRMKKLGATAVKQYSQRRREQRQWVLEAAREEGMNAVAEGASKVFMNMTLLMDGYTNLEHAVKTKVLYKDMRSLLTATGTSYTPTLIISTGGSAQDYFFQQSDVFRDEKLRRFTPYTVLADLGRNRTMRPEEDFYFKWLAKSTAEVFHEGGKVVMGAHGNLQGLGAHWEMWAMAMGGLTPLETLQASTINAAFALGLDSDIGSLEAGKYADLVILNQNPLADIRHTNTVSYVMKGGQMWEGATMNQVWPVQKKFSGFYWQTEGKVPSR</sequence>
<comment type="similarity">
    <text evidence="1">Belongs to the TolB family.</text>
</comment>
<organism evidence="3 4">
    <name type="scientific">Kordiimonas pumila</name>
    <dbReference type="NCBI Taxonomy" id="2161677"/>
    <lineage>
        <taxon>Bacteria</taxon>
        <taxon>Pseudomonadati</taxon>
        <taxon>Pseudomonadota</taxon>
        <taxon>Alphaproteobacteria</taxon>
        <taxon>Kordiimonadales</taxon>
        <taxon>Kordiimonadaceae</taxon>
        <taxon>Kordiimonas</taxon>
    </lineage>
</organism>
<evidence type="ECO:0000259" key="2">
    <source>
        <dbReference type="Pfam" id="PF01979"/>
    </source>
</evidence>